<dbReference type="PROSITE" id="PS51272">
    <property type="entry name" value="SLH"/>
    <property type="match status" value="2"/>
</dbReference>
<keyword evidence="1 2" id="KW-0732">Signal</keyword>
<dbReference type="RefSeq" id="WP_380712919.1">
    <property type="nucleotide sequence ID" value="NZ_JBHUML010000002.1"/>
</dbReference>
<dbReference type="Proteomes" id="UP001597520">
    <property type="component" value="Unassembled WGS sequence"/>
</dbReference>
<proteinExistence type="predicted"/>
<reference evidence="5" key="1">
    <citation type="journal article" date="2019" name="Int. J. Syst. Evol. Microbiol.">
        <title>The Global Catalogue of Microorganisms (GCM) 10K type strain sequencing project: providing services to taxonomists for standard genome sequencing and annotation.</title>
        <authorList>
            <consortium name="The Broad Institute Genomics Platform"/>
            <consortium name="The Broad Institute Genome Sequencing Center for Infectious Disease"/>
            <person name="Wu L."/>
            <person name="Ma J."/>
        </authorList>
    </citation>
    <scope>NUCLEOTIDE SEQUENCE [LARGE SCALE GENOMIC DNA]</scope>
    <source>
        <strain evidence="5">KCTC 33792</strain>
    </source>
</reference>
<dbReference type="InterPro" id="IPR008258">
    <property type="entry name" value="Transglycosylase_SLT_dom_1"/>
</dbReference>
<sequence>MKKFITGLALAGSITAAGTAGAAEEEGSGSDEQALSFKEKKELLTEAALEHDIPPEIVKAIAYEETAMRQFDENGNPVMNQNEDGGVGIMQVTLDENDLEDRSVDQGRLEQDTAYNIEVGVDLLNEKWNWAGSVLPTVNDGSKQVLENWYFAILAYNGLDRRNDPAEGESVYQEDVYGVIENNSLLGSSQVDVPEWNAVYQDGEDRIRFEEQEVKTDTKTRSTQMARSGDNIYTYAEDSGMQVNYREGPSTTARTVGGISLYTPLEVEGAAAHDNSPTNHFVYYPVHYADIRDGYMASAYARSGSITNFYDVRRQPLIEAVGYLEVRGILSGYPGGEFRPNESILRRHAASMMVDALNLEAPGDYELQAADMEAGDLGYDAMRILEYNGIMTGSNGNIRPNENMTRAQTASILVSGFEETLETPADSHSFEDIGEDFWNYEAINTLYHNEVTTVEAFRPNEDLKRSQFALFLKAAMTD</sequence>
<dbReference type="EMBL" id="JBHUML010000002">
    <property type="protein sequence ID" value="MFD2705668.1"/>
    <property type="molecule type" value="Genomic_DNA"/>
</dbReference>
<dbReference type="Pfam" id="PF01464">
    <property type="entry name" value="SLT"/>
    <property type="match status" value="1"/>
</dbReference>
<dbReference type="InterPro" id="IPR023346">
    <property type="entry name" value="Lysozyme-like_dom_sf"/>
</dbReference>
<feature type="signal peptide" evidence="2">
    <location>
        <begin position="1"/>
        <end position="22"/>
    </location>
</feature>
<dbReference type="Pfam" id="PF00395">
    <property type="entry name" value="SLH"/>
    <property type="match status" value="3"/>
</dbReference>
<evidence type="ECO:0000259" key="3">
    <source>
        <dbReference type="PROSITE" id="PS51272"/>
    </source>
</evidence>
<keyword evidence="5" id="KW-1185">Reference proteome</keyword>
<accession>A0ABW5T293</accession>
<evidence type="ECO:0000256" key="2">
    <source>
        <dbReference type="SAM" id="SignalP"/>
    </source>
</evidence>
<feature type="domain" description="SLH" evidence="3">
    <location>
        <begin position="368"/>
        <end position="427"/>
    </location>
</feature>
<dbReference type="Gene3D" id="1.10.530.10">
    <property type="match status" value="1"/>
</dbReference>
<evidence type="ECO:0000256" key="1">
    <source>
        <dbReference type="ARBA" id="ARBA00022729"/>
    </source>
</evidence>
<feature type="chain" id="PRO_5046598076" evidence="2">
    <location>
        <begin position="23"/>
        <end position="478"/>
    </location>
</feature>
<gene>
    <name evidence="4" type="ORF">ACFSUB_09315</name>
</gene>
<protein>
    <submittedName>
        <fullName evidence="4">S-layer homology domain-containing protein</fullName>
    </submittedName>
</protein>
<organism evidence="4 5">
    <name type="scientific">Salibacterium lacus</name>
    <dbReference type="NCBI Taxonomy" id="1898109"/>
    <lineage>
        <taxon>Bacteria</taxon>
        <taxon>Bacillati</taxon>
        <taxon>Bacillota</taxon>
        <taxon>Bacilli</taxon>
        <taxon>Bacillales</taxon>
        <taxon>Bacillaceae</taxon>
    </lineage>
</organism>
<name>A0ABW5T293_9BACI</name>
<dbReference type="InterPro" id="IPR001119">
    <property type="entry name" value="SLH_dom"/>
</dbReference>
<feature type="domain" description="SLH" evidence="3">
    <location>
        <begin position="304"/>
        <end position="367"/>
    </location>
</feature>
<evidence type="ECO:0000313" key="5">
    <source>
        <dbReference type="Proteomes" id="UP001597520"/>
    </source>
</evidence>
<comment type="caution">
    <text evidence="4">The sequence shown here is derived from an EMBL/GenBank/DDBJ whole genome shotgun (WGS) entry which is preliminary data.</text>
</comment>
<dbReference type="SUPFAM" id="SSF53955">
    <property type="entry name" value="Lysozyme-like"/>
    <property type="match status" value="1"/>
</dbReference>
<evidence type="ECO:0000313" key="4">
    <source>
        <dbReference type="EMBL" id="MFD2705668.1"/>
    </source>
</evidence>